<dbReference type="GO" id="GO:0055129">
    <property type="term" value="P:L-proline biosynthetic process"/>
    <property type="evidence" value="ECO:0007669"/>
    <property type="project" value="TreeGrafter"/>
</dbReference>
<sequence>MKDQRTLTVLACGTMGTAILSGVLESQKALEDGAPEQAALESESGKPVLPDRYIVTVGRSSSAQRLKETFKCAGHEQVEVRTQDNVAAAREADCVLLCCKPQRVGEFLGESGMREALQNKIVVSIAAGVTISKLQNYLDASTKVVRAMPNTPCRIREGMTVISNVDSLSQDERDLLSSIFSAVGRCHFLDEKYFDAATALAGSGPAFVTLFLEAMTDGGVMMGLPRAEALELAAQTMQGAARMVLQSGRHPAAIKDSVTTPGGCTIAGLLQMEDGRLRSTVARSIQTAAEHAAGLGKD</sequence>
<dbReference type="InterPro" id="IPR036291">
    <property type="entry name" value="NAD(P)-bd_dom_sf"/>
</dbReference>
<evidence type="ECO:0000256" key="2">
    <source>
        <dbReference type="ARBA" id="ARBA00022857"/>
    </source>
</evidence>
<dbReference type="HAMAP" id="MF_01925">
    <property type="entry name" value="P5C_reductase"/>
    <property type="match status" value="1"/>
</dbReference>
<dbReference type="Pfam" id="PF14748">
    <property type="entry name" value="P5CR_dimer"/>
    <property type="match status" value="1"/>
</dbReference>
<keyword evidence="2 4" id="KW-0521">NADP</keyword>
<evidence type="ECO:0000256" key="5">
    <source>
        <dbReference type="RuleBase" id="RU003903"/>
    </source>
</evidence>
<dbReference type="SUPFAM" id="SSF51735">
    <property type="entry name" value="NAD(P)-binding Rossmann-fold domains"/>
    <property type="match status" value="1"/>
</dbReference>
<keyword evidence="3 5" id="KW-0560">Oxidoreductase</keyword>
<protein>
    <recommendedName>
        <fullName evidence="5">Pyrroline-5-carboxylate reductase</fullName>
        <ecNumber evidence="5">1.5.1.2</ecNumber>
    </recommendedName>
</protein>
<dbReference type="AlphaFoldDB" id="A0AAF0J5R4"/>
<evidence type="ECO:0000256" key="1">
    <source>
        <dbReference type="ARBA" id="ARBA00005525"/>
    </source>
</evidence>
<comment type="catalytic activity">
    <reaction evidence="5">
        <text>L-proline + NADP(+) = (S)-1-pyrroline-5-carboxylate + NADPH + 2 H(+)</text>
        <dbReference type="Rhea" id="RHEA:14109"/>
        <dbReference type="ChEBI" id="CHEBI:15378"/>
        <dbReference type="ChEBI" id="CHEBI:17388"/>
        <dbReference type="ChEBI" id="CHEBI:57783"/>
        <dbReference type="ChEBI" id="CHEBI:58349"/>
        <dbReference type="ChEBI" id="CHEBI:60039"/>
        <dbReference type="EC" id="1.5.1.2"/>
    </reaction>
</comment>
<organism evidence="8 9">
    <name type="scientific">Malassezia nana</name>
    <dbReference type="NCBI Taxonomy" id="180528"/>
    <lineage>
        <taxon>Eukaryota</taxon>
        <taxon>Fungi</taxon>
        <taxon>Dikarya</taxon>
        <taxon>Basidiomycota</taxon>
        <taxon>Ustilaginomycotina</taxon>
        <taxon>Malasseziomycetes</taxon>
        <taxon>Malasseziales</taxon>
        <taxon>Malasseziaceae</taxon>
        <taxon>Malassezia</taxon>
    </lineage>
</organism>
<keyword evidence="9" id="KW-1185">Reference proteome</keyword>
<dbReference type="SUPFAM" id="SSF48179">
    <property type="entry name" value="6-phosphogluconate dehydrogenase C-terminal domain-like"/>
    <property type="match status" value="1"/>
</dbReference>
<dbReference type="PANTHER" id="PTHR11645:SF0">
    <property type="entry name" value="PYRROLINE-5-CARBOXYLATE REDUCTASE 3"/>
    <property type="match status" value="1"/>
</dbReference>
<keyword evidence="5" id="KW-0028">Amino-acid biosynthesis</keyword>
<dbReference type="EMBL" id="CP119892">
    <property type="protein sequence ID" value="WFD25270.1"/>
    <property type="molecule type" value="Genomic_DNA"/>
</dbReference>
<evidence type="ECO:0000259" key="6">
    <source>
        <dbReference type="Pfam" id="PF03807"/>
    </source>
</evidence>
<evidence type="ECO:0000256" key="3">
    <source>
        <dbReference type="ARBA" id="ARBA00023002"/>
    </source>
</evidence>
<evidence type="ECO:0000259" key="7">
    <source>
        <dbReference type="Pfam" id="PF14748"/>
    </source>
</evidence>
<dbReference type="InterPro" id="IPR008927">
    <property type="entry name" value="6-PGluconate_DH-like_C_sf"/>
</dbReference>
<evidence type="ECO:0000313" key="9">
    <source>
        <dbReference type="Proteomes" id="UP001213623"/>
    </source>
</evidence>
<accession>A0AAF0J5R4</accession>
<dbReference type="InterPro" id="IPR029036">
    <property type="entry name" value="P5CR_dimer"/>
</dbReference>
<dbReference type="PANTHER" id="PTHR11645">
    <property type="entry name" value="PYRROLINE-5-CARBOXYLATE REDUCTASE"/>
    <property type="match status" value="1"/>
</dbReference>
<dbReference type="Pfam" id="PF03807">
    <property type="entry name" value="F420_oxidored"/>
    <property type="match status" value="1"/>
</dbReference>
<dbReference type="Proteomes" id="UP001213623">
    <property type="component" value="Chromosome 1"/>
</dbReference>
<dbReference type="Gene3D" id="3.40.50.720">
    <property type="entry name" value="NAD(P)-binding Rossmann-like Domain"/>
    <property type="match status" value="1"/>
</dbReference>
<dbReference type="Gene3D" id="1.10.3730.10">
    <property type="entry name" value="ProC C-terminal domain-like"/>
    <property type="match status" value="1"/>
</dbReference>
<dbReference type="NCBIfam" id="TIGR00112">
    <property type="entry name" value="proC"/>
    <property type="match status" value="1"/>
</dbReference>
<feature type="binding site" evidence="4">
    <location>
        <begin position="10"/>
        <end position="15"/>
    </location>
    <ligand>
        <name>NADP(+)</name>
        <dbReference type="ChEBI" id="CHEBI:58349"/>
    </ligand>
</feature>
<name>A0AAF0J5R4_9BASI</name>
<proteinExistence type="inferred from homology"/>
<comment type="pathway">
    <text evidence="5">Amino-acid biosynthesis; L-proline biosynthesis; L-proline from L-glutamate 5-semialdehyde: step 1/1.</text>
</comment>
<dbReference type="InterPro" id="IPR053790">
    <property type="entry name" value="P5CR-like_CS"/>
</dbReference>
<evidence type="ECO:0000256" key="4">
    <source>
        <dbReference type="PIRSR" id="PIRSR000193-1"/>
    </source>
</evidence>
<feature type="domain" description="Pyrroline-5-carboxylate reductase dimerisation" evidence="7">
    <location>
        <begin position="191"/>
        <end position="293"/>
    </location>
</feature>
<dbReference type="PIRSF" id="PIRSF000193">
    <property type="entry name" value="Pyrrol-5-carb_rd"/>
    <property type="match status" value="1"/>
</dbReference>
<evidence type="ECO:0000313" key="8">
    <source>
        <dbReference type="EMBL" id="WFD25270.1"/>
    </source>
</evidence>
<dbReference type="EC" id="1.5.1.2" evidence="5"/>
<feature type="binding site" evidence="4">
    <location>
        <position position="85"/>
    </location>
    <ligand>
        <name>NADPH</name>
        <dbReference type="ChEBI" id="CHEBI:57783"/>
    </ligand>
</feature>
<keyword evidence="5" id="KW-0641">Proline biosynthesis</keyword>
<gene>
    <name evidence="8" type="primary">PRO3</name>
    <name evidence="8" type="ORF">MNAN1_000237</name>
</gene>
<dbReference type="InterPro" id="IPR028939">
    <property type="entry name" value="P5C_Rdtase_cat_N"/>
</dbReference>
<dbReference type="PROSITE" id="PS00521">
    <property type="entry name" value="P5CR"/>
    <property type="match status" value="1"/>
</dbReference>
<comment type="similarity">
    <text evidence="1 5">Belongs to the pyrroline-5-carboxylate reductase family.</text>
</comment>
<dbReference type="GO" id="GO:0004735">
    <property type="term" value="F:pyrroline-5-carboxylate reductase activity"/>
    <property type="evidence" value="ECO:0007669"/>
    <property type="project" value="UniProtKB-EC"/>
</dbReference>
<feature type="domain" description="Pyrroline-5-carboxylate reductase catalytic N-terminal" evidence="6">
    <location>
        <begin position="7"/>
        <end position="128"/>
    </location>
</feature>
<dbReference type="InterPro" id="IPR000304">
    <property type="entry name" value="Pyrroline-COOH_reductase"/>
</dbReference>
<reference evidence="8" key="1">
    <citation type="submission" date="2023-03" db="EMBL/GenBank/DDBJ databases">
        <title>Mating type loci evolution in Malassezia.</title>
        <authorList>
            <person name="Coelho M.A."/>
        </authorList>
    </citation>
    <scope>NUCLEOTIDE SEQUENCE</scope>
    <source>
        <strain evidence="8">CBS 9557</strain>
    </source>
</reference>
<dbReference type="FunFam" id="1.10.3730.10:FF:000001">
    <property type="entry name" value="Pyrroline-5-carboxylate reductase"/>
    <property type="match status" value="1"/>
</dbReference>